<comment type="caution">
    <text evidence="5">The sequence shown here is derived from an EMBL/GenBank/DDBJ whole genome shotgun (WGS) entry which is preliminary data.</text>
</comment>
<dbReference type="AlphaFoldDB" id="A0A927F8J1"/>
<keyword evidence="3" id="KW-0732">Signal</keyword>
<dbReference type="Proteomes" id="UP000622317">
    <property type="component" value="Unassembled WGS sequence"/>
</dbReference>
<feature type="chain" id="PRO_5037456886" evidence="3">
    <location>
        <begin position="27"/>
        <end position="265"/>
    </location>
</feature>
<dbReference type="EMBL" id="JACYFG010000007">
    <property type="protein sequence ID" value="MBD5779135.1"/>
    <property type="molecule type" value="Genomic_DNA"/>
</dbReference>
<evidence type="ECO:0000256" key="3">
    <source>
        <dbReference type="SAM" id="SignalP"/>
    </source>
</evidence>
<name>A0A927F8J1_9BACT</name>
<dbReference type="CDD" id="cd01821">
    <property type="entry name" value="Rhamnogalacturan_acetylesterase_like"/>
    <property type="match status" value="1"/>
</dbReference>
<organism evidence="5 6">
    <name type="scientific">Pelagicoccus enzymogenes</name>
    <dbReference type="NCBI Taxonomy" id="2773457"/>
    <lineage>
        <taxon>Bacteria</taxon>
        <taxon>Pseudomonadati</taxon>
        <taxon>Verrucomicrobiota</taxon>
        <taxon>Opitutia</taxon>
        <taxon>Puniceicoccales</taxon>
        <taxon>Pelagicoccaceae</taxon>
        <taxon>Pelagicoccus</taxon>
    </lineage>
</organism>
<keyword evidence="2" id="KW-0378">Hydrolase</keyword>
<dbReference type="InterPro" id="IPR036514">
    <property type="entry name" value="SGNH_hydro_sf"/>
</dbReference>
<protein>
    <submittedName>
        <fullName evidence="5">Rhamnogalacturonan acetylesterase</fullName>
    </submittedName>
</protein>
<feature type="domain" description="SGNH hydrolase-type esterase" evidence="4">
    <location>
        <begin position="48"/>
        <end position="246"/>
    </location>
</feature>
<gene>
    <name evidence="5" type="ORF">IEN85_06490</name>
</gene>
<reference evidence="5" key="1">
    <citation type="submission" date="2020-09" db="EMBL/GenBank/DDBJ databases">
        <title>Pelagicoccus enzymogenes sp. nov. with an EPS production, isolated from marine sediment.</title>
        <authorList>
            <person name="Feng X."/>
        </authorList>
    </citation>
    <scope>NUCLEOTIDE SEQUENCE</scope>
    <source>
        <strain evidence="5">NFK12</strain>
    </source>
</reference>
<keyword evidence="6" id="KW-1185">Reference proteome</keyword>
<evidence type="ECO:0000313" key="6">
    <source>
        <dbReference type="Proteomes" id="UP000622317"/>
    </source>
</evidence>
<comment type="similarity">
    <text evidence="1">Belongs to the 'GDSL' lipolytic enzyme family.</text>
</comment>
<dbReference type="InterPro" id="IPR037459">
    <property type="entry name" value="RhgT-like"/>
</dbReference>
<dbReference type="Pfam" id="PF13472">
    <property type="entry name" value="Lipase_GDSL_2"/>
    <property type="match status" value="1"/>
</dbReference>
<proteinExistence type="inferred from homology"/>
<dbReference type="RefSeq" id="WP_191616274.1">
    <property type="nucleotide sequence ID" value="NZ_JACYFG010000007.1"/>
</dbReference>
<dbReference type="PANTHER" id="PTHR43695:SF1">
    <property type="entry name" value="RHAMNOGALACTURONAN ACETYLESTERASE"/>
    <property type="match status" value="1"/>
</dbReference>
<dbReference type="InterPro" id="IPR013830">
    <property type="entry name" value="SGNH_hydro"/>
</dbReference>
<evidence type="ECO:0000313" key="5">
    <source>
        <dbReference type="EMBL" id="MBD5779135.1"/>
    </source>
</evidence>
<dbReference type="SUPFAM" id="SSF52266">
    <property type="entry name" value="SGNH hydrolase"/>
    <property type="match status" value="1"/>
</dbReference>
<feature type="signal peptide" evidence="3">
    <location>
        <begin position="1"/>
        <end position="26"/>
    </location>
</feature>
<evidence type="ECO:0000259" key="4">
    <source>
        <dbReference type="Pfam" id="PF13472"/>
    </source>
</evidence>
<evidence type="ECO:0000256" key="1">
    <source>
        <dbReference type="ARBA" id="ARBA00008668"/>
    </source>
</evidence>
<dbReference type="GO" id="GO:0016788">
    <property type="term" value="F:hydrolase activity, acting on ester bonds"/>
    <property type="evidence" value="ECO:0007669"/>
    <property type="project" value="UniProtKB-ARBA"/>
</dbReference>
<accession>A0A927F8J1</accession>
<dbReference type="PANTHER" id="PTHR43695">
    <property type="entry name" value="PUTATIVE (AFU_ORTHOLOGUE AFUA_2G17250)-RELATED"/>
    <property type="match status" value="1"/>
</dbReference>
<evidence type="ECO:0000256" key="2">
    <source>
        <dbReference type="ARBA" id="ARBA00022801"/>
    </source>
</evidence>
<sequence>MTSPLHLLASHCLIALSLTTLQFSSAAPNATSPEQAEHHIPRLFIASDSTAAQTNKRPQYGWGEFLGEHFDPDRLEVVNLAKGGRSSRTFISEGWWAELLEQSKPRDWVIIQFGHNDATAIGASMFRGSLPGLGNESETLLNTKTGERETVRSFGSYLREMLRDAKAAKLHPILVSPTVRKSWQEGKIVRDAEGHGEWTRQIALQENVPYIDLNSRVTDILDALGPEKVETMYQGKTHFRAPGAQLHAATLALELANHLDIPIKQ</sequence>
<dbReference type="Gene3D" id="3.40.50.1110">
    <property type="entry name" value="SGNH hydrolase"/>
    <property type="match status" value="1"/>
</dbReference>